<dbReference type="EMBL" id="QPJW01000003">
    <property type="protein sequence ID" value="RCX20397.1"/>
    <property type="molecule type" value="Genomic_DNA"/>
</dbReference>
<organism evidence="1 2">
    <name type="scientific">Fontibacillus phaseoli</name>
    <dbReference type="NCBI Taxonomy" id="1416533"/>
    <lineage>
        <taxon>Bacteria</taxon>
        <taxon>Bacillati</taxon>
        <taxon>Bacillota</taxon>
        <taxon>Bacilli</taxon>
        <taxon>Bacillales</taxon>
        <taxon>Paenibacillaceae</taxon>
        <taxon>Fontibacillus</taxon>
    </lineage>
</organism>
<keyword evidence="2" id="KW-1185">Reference proteome</keyword>
<gene>
    <name evidence="1" type="ORF">DFP94_103122</name>
</gene>
<proteinExistence type="predicted"/>
<evidence type="ECO:0000313" key="2">
    <source>
        <dbReference type="Proteomes" id="UP000253090"/>
    </source>
</evidence>
<evidence type="ECO:0000313" key="1">
    <source>
        <dbReference type="EMBL" id="RCX20397.1"/>
    </source>
</evidence>
<comment type="caution">
    <text evidence="1">The sequence shown here is derived from an EMBL/GenBank/DDBJ whole genome shotgun (WGS) entry which is preliminary data.</text>
</comment>
<accession>A0A369BIY7</accession>
<dbReference type="AlphaFoldDB" id="A0A369BIY7"/>
<sequence length="227" mass="25646">MMKFKIIAVLTAFLLIGASVVIGITCFKGSRVALKATTSKTTLRSPSQIIENKSPSSVIESTVDQYPPLEPKSLTPMESYLSKIKDDESIREQLYRLYGRFNGLVGNYDNYKTTSKEEWFNLLDYNFLKPEVFEKFAEVTASPELKKDFTSVAALVAHARKGLVDGIPSDDDIKALRYAYEIVNDVQIWVLPQKGDNQKVRHKFGASFALKDHKQAIIIEEWIAEKS</sequence>
<dbReference type="OrthoDB" id="2087420at2"/>
<name>A0A369BIY7_9BACL</name>
<dbReference type="Proteomes" id="UP000253090">
    <property type="component" value="Unassembled WGS sequence"/>
</dbReference>
<protein>
    <submittedName>
        <fullName evidence="1">Uncharacterized protein</fullName>
    </submittedName>
</protein>
<reference evidence="1 2" key="1">
    <citation type="submission" date="2018-07" db="EMBL/GenBank/DDBJ databases">
        <title>Genomic Encyclopedia of Type Strains, Phase III (KMG-III): the genomes of soil and plant-associated and newly described type strains.</title>
        <authorList>
            <person name="Whitman W."/>
        </authorList>
    </citation>
    <scope>NUCLEOTIDE SEQUENCE [LARGE SCALE GENOMIC DNA]</scope>
    <source>
        <strain evidence="1 2">CECT 8333</strain>
    </source>
</reference>
<dbReference type="RefSeq" id="WP_114496482.1">
    <property type="nucleotide sequence ID" value="NZ_QPJW01000003.1"/>
</dbReference>